<name>A0A147EWT1_MICTE</name>
<dbReference type="PATRIC" id="fig|2033.6.peg.3309"/>
<evidence type="ECO:0000313" key="5">
    <source>
        <dbReference type="EMBL" id="KTR93903.1"/>
    </source>
</evidence>
<keyword evidence="3" id="KW-0804">Transcription</keyword>
<evidence type="ECO:0000256" key="1">
    <source>
        <dbReference type="ARBA" id="ARBA00023015"/>
    </source>
</evidence>
<dbReference type="SMART" id="SM00895">
    <property type="entry name" value="FCD"/>
    <property type="match status" value="1"/>
</dbReference>
<feature type="domain" description="HTH gntR-type" evidence="4">
    <location>
        <begin position="4"/>
        <end position="71"/>
    </location>
</feature>
<dbReference type="Gene3D" id="1.20.120.530">
    <property type="entry name" value="GntR ligand-binding domain-like"/>
    <property type="match status" value="1"/>
</dbReference>
<evidence type="ECO:0000313" key="6">
    <source>
        <dbReference type="Proteomes" id="UP000075025"/>
    </source>
</evidence>
<evidence type="ECO:0000259" key="4">
    <source>
        <dbReference type="PROSITE" id="PS50949"/>
    </source>
</evidence>
<keyword evidence="2" id="KW-0238">DNA-binding</keyword>
<dbReference type="Pfam" id="PF00392">
    <property type="entry name" value="GntR"/>
    <property type="match status" value="1"/>
</dbReference>
<dbReference type="PROSITE" id="PS50949">
    <property type="entry name" value="HTH_GNTR"/>
    <property type="match status" value="1"/>
</dbReference>
<dbReference type="InterPro" id="IPR000524">
    <property type="entry name" value="Tscrpt_reg_HTH_GntR"/>
</dbReference>
<dbReference type="Gene3D" id="1.10.10.10">
    <property type="entry name" value="Winged helix-like DNA-binding domain superfamily/Winged helix DNA-binding domain"/>
    <property type="match status" value="1"/>
</dbReference>
<dbReference type="SUPFAM" id="SSF48008">
    <property type="entry name" value="GntR ligand-binding domain-like"/>
    <property type="match status" value="1"/>
</dbReference>
<reference evidence="5 6" key="1">
    <citation type="journal article" date="2016" name="Front. Microbiol.">
        <title>Genomic Resource of Rice Seed Associated Bacteria.</title>
        <authorList>
            <person name="Midha S."/>
            <person name="Bansal K."/>
            <person name="Sharma S."/>
            <person name="Kumar N."/>
            <person name="Patil P.P."/>
            <person name="Chaudhry V."/>
            <person name="Patil P.B."/>
        </authorList>
    </citation>
    <scope>NUCLEOTIDE SEQUENCE [LARGE SCALE GENOMIC DNA]</scope>
    <source>
        <strain evidence="5 6">NS220</strain>
    </source>
</reference>
<dbReference type="GO" id="GO:0003677">
    <property type="term" value="F:DNA binding"/>
    <property type="evidence" value="ECO:0007669"/>
    <property type="project" value="UniProtKB-KW"/>
</dbReference>
<dbReference type="InterPro" id="IPR036390">
    <property type="entry name" value="WH_DNA-bd_sf"/>
</dbReference>
<proteinExistence type="predicted"/>
<dbReference type="InterPro" id="IPR036388">
    <property type="entry name" value="WH-like_DNA-bd_sf"/>
</dbReference>
<dbReference type="GO" id="GO:0003700">
    <property type="term" value="F:DNA-binding transcription factor activity"/>
    <property type="evidence" value="ECO:0007669"/>
    <property type="project" value="InterPro"/>
</dbReference>
<sequence>MAASMSPEVIASRIALAIREKVIPPGAALVQEDLARRFDVSRSPVREALRILATEGVIEMTPGGGASVRTLDRDELDELYELRLLLEPTIADDIVRRISRGEITALESRVAEMESSDDVGRWMRANFEFHSRLYDAAGRPRTAEILRGLLAAVQPYSQENIDHLGGRGQADEEHREMLAAIRDGDGARLAELLRTHLVSAKNRVAHALSEGEDDLDPLALFRGES</sequence>
<accession>A0A147EWT1</accession>
<dbReference type="Proteomes" id="UP000075025">
    <property type="component" value="Unassembled WGS sequence"/>
</dbReference>
<dbReference type="InterPro" id="IPR011711">
    <property type="entry name" value="GntR_C"/>
</dbReference>
<gene>
    <name evidence="5" type="ORF">NS220_10845</name>
</gene>
<evidence type="ECO:0000256" key="3">
    <source>
        <dbReference type="ARBA" id="ARBA00023163"/>
    </source>
</evidence>
<dbReference type="RefSeq" id="WP_058624059.1">
    <property type="nucleotide sequence ID" value="NZ_LDRT01000069.1"/>
</dbReference>
<organism evidence="5 6">
    <name type="scientific">Microbacterium testaceum</name>
    <name type="common">Aureobacterium testaceum</name>
    <name type="synonym">Brevibacterium testaceum</name>
    <dbReference type="NCBI Taxonomy" id="2033"/>
    <lineage>
        <taxon>Bacteria</taxon>
        <taxon>Bacillati</taxon>
        <taxon>Actinomycetota</taxon>
        <taxon>Actinomycetes</taxon>
        <taxon>Micrococcales</taxon>
        <taxon>Microbacteriaceae</taxon>
        <taxon>Microbacterium</taxon>
    </lineage>
</organism>
<dbReference type="AlphaFoldDB" id="A0A147EWT1"/>
<protein>
    <submittedName>
        <fullName evidence="5">Transcriptional regulator</fullName>
    </submittedName>
</protein>
<dbReference type="CDD" id="cd07377">
    <property type="entry name" value="WHTH_GntR"/>
    <property type="match status" value="1"/>
</dbReference>
<dbReference type="OrthoDB" id="9816161at2"/>
<comment type="caution">
    <text evidence="5">The sequence shown here is derived from an EMBL/GenBank/DDBJ whole genome shotgun (WGS) entry which is preliminary data.</text>
</comment>
<dbReference type="PRINTS" id="PR00035">
    <property type="entry name" value="HTHGNTR"/>
</dbReference>
<dbReference type="SUPFAM" id="SSF46785">
    <property type="entry name" value="Winged helix' DNA-binding domain"/>
    <property type="match status" value="1"/>
</dbReference>
<dbReference type="PANTHER" id="PTHR43537:SF24">
    <property type="entry name" value="GLUCONATE OPERON TRANSCRIPTIONAL REPRESSOR"/>
    <property type="match status" value="1"/>
</dbReference>
<evidence type="ECO:0000256" key="2">
    <source>
        <dbReference type="ARBA" id="ARBA00023125"/>
    </source>
</evidence>
<dbReference type="EMBL" id="LDRT01000069">
    <property type="protein sequence ID" value="KTR93903.1"/>
    <property type="molecule type" value="Genomic_DNA"/>
</dbReference>
<keyword evidence="1" id="KW-0805">Transcription regulation</keyword>
<dbReference type="InterPro" id="IPR008920">
    <property type="entry name" value="TF_FadR/GntR_C"/>
</dbReference>
<dbReference type="SMART" id="SM00345">
    <property type="entry name" value="HTH_GNTR"/>
    <property type="match status" value="1"/>
</dbReference>
<dbReference type="Pfam" id="PF07729">
    <property type="entry name" value="FCD"/>
    <property type="match status" value="1"/>
</dbReference>
<dbReference type="PANTHER" id="PTHR43537">
    <property type="entry name" value="TRANSCRIPTIONAL REGULATOR, GNTR FAMILY"/>
    <property type="match status" value="1"/>
</dbReference>